<dbReference type="RefSeq" id="WP_097059527.1">
    <property type="nucleotide sequence ID" value="NZ_OCST01000001.1"/>
</dbReference>
<dbReference type="InterPro" id="IPR013094">
    <property type="entry name" value="AB_hydrolase_3"/>
</dbReference>
<reference evidence="3 4" key="1">
    <citation type="submission" date="2017-09" db="EMBL/GenBank/DDBJ databases">
        <authorList>
            <person name="Ehlers B."/>
            <person name="Leendertz F.H."/>
        </authorList>
    </citation>
    <scope>NUCLEOTIDE SEQUENCE [LARGE SCALE GENOMIC DNA]</scope>
    <source>
        <strain evidence="3 4">CGMCC 1.05381</strain>
    </source>
</reference>
<feature type="domain" description="Alpha/beta hydrolase fold-3" evidence="2">
    <location>
        <begin position="79"/>
        <end position="283"/>
    </location>
</feature>
<keyword evidence="4" id="KW-1185">Reference proteome</keyword>
<dbReference type="Proteomes" id="UP000219440">
    <property type="component" value="Unassembled WGS sequence"/>
</dbReference>
<gene>
    <name evidence="3" type="ORF">SAMN06296378_0382</name>
</gene>
<accession>A0A2C8YJV1</accession>
<proteinExistence type="predicted"/>
<dbReference type="PANTHER" id="PTHR48081:SF8">
    <property type="entry name" value="ALPHA_BETA HYDROLASE FOLD-3 DOMAIN-CONTAINING PROTEIN-RELATED"/>
    <property type="match status" value="1"/>
</dbReference>
<keyword evidence="1" id="KW-0378">Hydrolase</keyword>
<dbReference type="Pfam" id="PF07859">
    <property type="entry name" value="Abhydrolase_3"/>
    <property type="match status" value="1"/>
</dbReference>
<evidence type="ECO:0000313" key="3">
    <source>
        <dbReference type="EMBL" id="SOE50720.1"/>
    </source>
</evidence>
<evidence type="ECO:0000313" key="4">
    <source>
        <dbReference type="Proteomes" id="UP000219440"/>
    </source>
</evidence>
<sequence>MMDPELAAASVLMERPDIENEESARALALSLRESTSSAERETAGQVVFEDREIVASDGHTSMIVRIYRPTNSSRLRPAVVFFHGGAFVLGDLESEHPRCLRYAAEGGCVVVSVNYRLAPEHPFPVGVEDCYEGLLWTVSHAAELNIDPTRLAVAGSSAGGALAAATALMARDRSGPGIALQMLLYPVLDDRMLTASMEKFSDTPVWDSRNTVAMWRQYLSGEERASSYAAPARADSLVGLPNSYIMTAEYDPLRDEAIAYGLRLLQSGVSVELHQVAGAYHGFDQLVADAAISRRALDDQVHHLKRFLRA</sequence>
<organism evidence="3 4">
    <name type="scientific">Salinibacterium xinjiangense</name>
    <dbReference type="NCBI Taxonomy" id="386302"/>
    <lineage>
        <taxon>Bacteria</taxon>
        <taxon>Bacillati</taxon>
        <taxon>Actinomycetota</taxon>
        <taxon>Actinomycetes</taxon>
        <taxon>Micrococcales</taxon>
        <taxon>Microbacteriaceae</taxon>
        <taxon>Salinibacterium</taxon>
    </lineage>
</organism>
<evidence type="ECO:0000256" key="1">
    <source>
        <dbReference type="ARBA" id="ARBA00022801"/>
    </source>
</evidence>
<dbReference type="AlphaFoldDB" id="A0A2C8YJV1"/>
<dbReference type="SUPFAM" id="SSF53474">
    <property type="entry name" value="alpha/beta-Hydrolases"/>
    <property type="match status" value="1"/>
</dbReference>
<dbReference type="PANTHER" id="PTHR48081">
    <property type="entry name" value="AB HYDROLASE SUPERFAMILY PROTEIN C4A8.06C"/>
    <property type="match status" value="1"/>
</dbReference>
<dbReference type="InterPro" id="IPR029058">
    <property type="entry name" value="AB_hydrolase_fold"/>
</dbReference>
<dbReference type="InterPro" id="IPR050300">
    <property type="entry name" value="GDXG_lipolytic_enzyme"/>
</dbReference>
<protein>
    <submittedName>
        <fullName evidence="3">Acetyl esterase/lipase</fullName>
    </submittedName>
</protein>
<name>A0A2C8YJV1_9MICO</name>
<dbReference type="EMBL" id="OCST01000001">
    <property type="protein sequence ID" value="SOE50720.1"/>
    <property type="molecule type" value="Genomic_DNA"/>
</dbReference>
<evidence type="ECO:0000259" key="2">
    <source>
        <dbReference type="Pfam" id="PF07859"/>
    </source>
</evidence>
<dbReference type="Gene3D" id="3.40.50.1820">
    <property type="entry name" value="alpha/beta hydrolase"/>
    <property type="match status" value="1"/>
</dbReference>
<dbReference type="GO" id="GO:0016787">
    <property type="term" value="F:hydrolase activity"/>
    <property type="evidence" value="ECO:0007669"/>
    <property type="project" value="UniProtKB-KW"/>
</dbReference>
<dbReference type="OrthoDB" id="9803828at2"/>